<dbReference type="SUPFAM" id="SSF110849">
    <property type="entry name" value="ParB/Sulfiredoxin"/>
    <property type="match status" value="1"/>
</dbReference>
<reference evidence="3" key="1">
    <citation type="journal article" date="2019" name="Int. J. Syst. Evol. Microbiol.">
        <title>The Global Catalogue of Microorganisms (GCM) 10K type strain sequencing project: providing services to taxonomists for standard genome sequencing and annotation.</title>
        <authorList>
            <consortium name="The Broad Institute Genomics Platform"/>
            <consortium name="The Broad Institute Genome Sequencing Center for Infectious Disease"/>
            <person name="Wu L."/>
            <person name="Ma J."/>
        </authorList>
    </citation>
    <scope>NUCLEOTIDE SEQUENCE [LARGE SCALE GENOMIC DNA]</scope>
    <source>
        <strain evidence="3">CCUG 48316</strain>
    </source>
</reference>
<dbReference type="EMBL" id="JBHSWN010000001">
    <property type="protein sequence ID" value="MFC6790646.1"/>
    <property type="molecule type" value="Genomic_DNA"/>
</dbReference>
<feature type="domain" description="ParB-like N-terminal" evidence="1">
    <location>
        <begin position="21"/>
        <end position="111"/>
    </location>
</feature>
<name>A0ABW2BMM2_9HYPH</name>
<dbReference type="InterPro" id="IPR050336">
    <property type="entry name" value="Chromosome_partition/occlusion"/>
</dbReference>
<dbReference type="PANTHER" id="PTHR33375:SF7">
    <property type="entry name" value="CHROMOSOME 2-PARTITIONING PROTEIN PARB-RELATED"/>
    <property type="match status" value="1"/>
</dbReference>
<evidence type="ECO:0000313" key="3">
    <source>
        <dbReference type="Proteomes" id="UP001596292"/>
    </source>
</evidence>
<dbReference type="SUPFAM" id="SSF109709">
    <property type="entry name" value="KorB DNA-binding domain-like"/>
    <property type="match status" value="1"/>
</dbReference>
<dbReference type="InterPro" id="IPR036086">
    <property type="entry name" value="ParB/Sulfiredoxin_sf"/>
</dbReference>
<sequence length="611" mass="64773">MTLIKNSFPLTPLSRLRHGHDEGAPAGVCNVRIAGRENGLDELAASIASVGLLQPLVVVRHEGLSYVADGNRRLAALMRLAAAGTISTEHEIDVVERDAATAREAGLAANLTQSTMHEADQMLGFAELAAGGLKPKEIAGRFGVSVPHVKKLLALGSVAPCILDAWRAGKHGVNIETVKSFTLAPSVAEQERVYGKLAKEGGSMYCHQIREELGAGHSTATMLKRVGLDAFKAAGGHVIKDLFGDQSAVSDPALLKRLADERLIARRDELRADGWVWVELESDLPFEARYSWSTLHAERREPTAAEAARLREIEAIVEADDDGSVSDEMVQALTDEHRTIEASLMGKPGPEDRARTGCVVSWNWDGEISVKEYVLRPEDAKPVPANAGPAPDVAPAEPEAKGLSSALLDRLSTQMTEAVRDALDTAPRAALAGLLAGATCKNPWSAPVRLRLEGLGHENARVADNETFEVLFNRYLSMSDEDLFASLGRVLARGVDLRSRTPGAGTNAGAPANSPAIQGLAGAIDADTLAARLAERFDAQDFFSSAPKAVTLAAIAEACGAEASARAGKLKKAEIVAIALAEVVPTGWLPREIRWPGYAGPGAEQALAEAA</sequence>
<protein>
    <submittedName>
        <fullName evidence="2">ParB/RepB/Spo0J family partition protein</fullName>
    </submittedName>
</protein>
<dbReference type="Pfam" id="PF02195">
    <property type="entry name" value="ParB_N"/>
    <property type="match status" value="1"/>
</dbReference>
<keyword evidence="3" id="KW-1185">Reference proteome</keyword>
<dbReference type="Proteomes" id="UP001596292">
    <property type="component" value="Unassembled WGS sequence"/>
</dbReference>
<gene>
    <name evidence="2" type="ORF">ACFQE0_14120</name>
</gene>
<dbReference type="PANTHER" id="PTHR33375">
    <property type="entry name" value="CHROMOSOME-PARTITIONING PROTEIN PARB-RELATED"/>
    <property type="match status" value="1"/>
</dbReference>
<proteinExistence type="predicted"/>
<dbReference type="Gene3D" id="3.90.1530.30">
    <property type="match status" value="1"/>
</dbReference>
<accession>A0ABW2BMM2</accession>
<comment type="caution">
    <text evidence="2">The sequence shown here is derived from an EMBL/GenBank/DDBJ whole genome shotgun (WGS) entry which is preliminary data.</text>
</comment>
<dbReference type="RefSeq" id="WP_378970671.1">
    <property type="nucleotide sequence ID" value="NZ_JBHSWN010000001.1"/>
</dbReference>
<evidence type="ECO:0000259" key="1">
    <source>
        <dbReference type="SMART" id="SM00470"/>
    </source>
</evidence>
<evidence type="ECO:0000313" key="2">
    <source>
        <dbReference type="EMBL" id="MFC6790646.1"/>
    </source>
</evidence>
<dbReference type="InterPro" id="IPR003115">
    <property type="entry name" value="ParB_N"/>
</dbReference>
<dbReference type="Gene3D" id="1.10.10.2830">
    <property type="match status" value="1"/>
</dbReference>
<dbReference type="SMART" id="SM00470">
    <property type="entry name" value="ParB"/>
    <property type="match status" value="1"/>
</dbReference>
<organism evidence="2 3">
    <name type="scientific">Methylobacterium komagatae</name>
    <dbReference type="NCBI Taxonomy" id="374425"/>
    <lineage>
        <taxon>Bacteria</taxon>
        <taxon>Pseudomonadati</taxon>
        <taxon>Pseudomonadota</taxon>
        <taxon>Alphaproteobacteria</taxon>
        <taxon>Hyphomicrobiales</taxon>
        <taxon>Methylobacteriaceae</taxon>
        <taxon>Methylobacterium</taxon>
    </lineage>
</organism>